<dbReference type="AlphaFoldDB" id="A0A1I4G2J0"/>
<gene>
    <name evidence="1" type="ORF">SAMN05216302_10459</name>
</gene>
<dbReference type="Proteomes" id="UP000199533">
    <property type="component" value="Unassembled WGS sequence"/>
</dbReference>
<keyword evidence="2" id="KW-1185">Reference proteome</keyword>
<reference evidence="2" key="1">
    <citation type="submission" date="2016-10" db="EMBL/GenBank/DDBJ databases">
        <authorList>
            <person name="Varghese N."/>
            <person name="Submissions S."/>
        </authorList>
    </citation>
    <scope>NUCLEOTIDE SEQUENCE [LARGE SCALE GENOMIC DNA]</scope>
    <source>
        <strain evidence="2">Nm69</strain>
    </source>
</reference>
<proteinExistence type="predicted"/>
<dbReference type="EMBL" id="FOSP01000045">
    <property type="protein sequence ID" value="SFL23276.1"/>
    <property type="molecule type" value="Genomic_DNA"/>
</dbReference>
<protein>
    <submittedName>
        <fullName evidence="1">Uncharacterized protein</fullName>
    </submittedName>
</protein>
<accession>A0A1I4G2J0</accession>
<evidence type="ECO:0000313" key="1">
    <source>
        <dbReference type="EMBL" id="SFL23276.1"/>
    </source>
</evidence>
<sequence length="44" mass="4860">MVFFRDCCVVAVLAQSRITHTLLRCVQARLALTKKSSPGGYVYG</sequence>
<evidence type="ECO:0000313" key="2">
    <source>
        <dbReference type="Proteomes" id="UP000199533"/>
    </source>
</evidence>
<name>A0A1I4G2J0_9PROT</name>
<organism evidence="1 2">
    <name type="scientific">Nitrosomonas aestuarii</name>
    <dbReference type="NCBI Taxonomy" id="52441"/>
    <lineage>
        <taxon>Bacteria</taxon>
        <taxon>Pseudomonadati</taxon>
        <taxon>Pseudomonadota</taxon>
        <taxon>Betaproteobacteria</taxon>
        <taxon>Nitrosomonadales</taxon>
        <taxon>Nitrosomonadaceae</taxon>
        <taxon>Nitrosomonas</taxon>
    </lineage>
</organism>